<keyword evidence="3" id="KW-1185">Reference proteome</keyword>
<gene>
    <name evidence="2" type="ORF">ANBU17_23990</name>
</gene>
<evidence type="ECO:0000313" key="2">
    <source>
        <dbReference type="EMBL" id="GFO86052.1"/>
    </source>
</evidence>
<dbReference type="SUPFAM" id="SSF50891">
    <property type="entry name" value="Cyclophilin-like"/>
    <property type="match status" value="1"/>
</dbReference>
<dbReference type="Pfam" id="PF18050">
    <property type="entry name" value="Cyclophil_like2"/>
    <property type="match status" value="1"/>
</dbReference>
<dbReference type="InterPro" id="IPR041183">
    <property type="entry name" value="Cyclophilin-like"/>
</dbReference>
<dbReference type="AlphaFoldDB" id="A0A916Q832"/>
<name>A0A916Q832_9FIRM</name>
<proteinExistence type="predicted"/>
<evidence type="ECO:0000259" key="1">
    <source>
        <dbReference type="Pfam" id="PF18050"/>
    </source>
</evidence>
<reference evidence="2" key="1">
    <citation type="submission" date="2020-06" db="EMBL/GenBank/DDBJ databases">
        <title>Characterization of fructooligosaccharide metabolism and fructooligosaccharide-degrading enzymes in human commensal butyrate producers.</title>
        <authorList>
            <person name="Tanno H."/>
            <person name="Fujii T."/>
            <person name="Hirano K."/>
            <person name="Maeno S."/>
            <person name="Tonozuka T."/>
            <person name="Sakamoto M."/>
            <person name="Ohkuma M."/>
            <person name="Tochio T."/>
            <person name="Endo A."/>
        </authorList>
    </citation>
    <scope>NUCLEOTIDE SEQUENCE</scope>
    <source>
        <strain evidence="2">JCM 17466</strain>
    </source>
</reference>
<dbReference type="EMBL" id="BLYI01000049">
    <property type="protein sequence ID" value="GFO86052.1"/>
    <property type="molecule type" value="Genomic_DNA"/>
</dbReference>
<dbReference type="Gene3D" id="2.40.100.20">
    <property type="match status" value="1"/>
</dbReference>
<feature type="domain" description="Cyclophilin-like" evidence="1">
    <location>
        <begin position="3"/>
        <end position="112"/>
    </location>
</feature>
<dbReference type="InterPro" id="IPR029000">
    <property type="entry name" value="Cyclophilin-like_dom_sf"/>
</dbReference>
<evidence type="ECO:0000313" key="3">
    <source>
        <dbReference type="Proteomes" id="UP000613208"/>
    </source>
</evidence>
<dbReference type="Proteomes" id="UP000613208">
    <property type="component" value="Unassembled WGS sequence"/>
</dbReference>
<organism evidence="2 3">
    <name type="scientific">Anaerostipes butyraticus</name>
    <dbReference type="NCBI Taxonomy" id="645466"/>
    <lineage>
        <taxon>Bacteria</taxon>
        <taxon>Bacillati</taxon>
        <taxon>Bacillota</taxon>
        <taxon>Clostridia</taxon>
        <taxon>Lachnospirales</taxon>
        <taxon>Lachnospiraceae</taxon>
        <taxon>Anaerostipes</taxon>
    </lineage>
</organism>
<comment type="caution">
    <text evidence="2">The sequence shown here is derived from an EMBL/GenBank/DDBJ whole genome shotgun (WGS) entry which is preliminary data.</text>
</comment>
<protein>
    <recommendedName>
        <fullName evidence="1">Cyclophilin-like domain-containing protein</fullName>
    </recommendedName>
</protein>
<dbReference type="RefSeq" id="WP_201311740.1">
    <property type="nucleotide sequence ID" value="NZ_BLYI01000049.1"/>
</dbReference>
<accession>A0A916Q832</accession>
<sequence length="115" mass="12844">MRMTIADTEIKVAWENNPSVKALEEMCRDGELTIQMSRYGGFEQVGSIGKSLPRKDVQTKTSPGDIVLYSGSQMVMFYGSNSWAYTRLGRITGCTKKEIRKLLGTKDVTVTLDAR</sequence>